<dbReference type="RefSeq" id="WP_249865841.1">
    <property type="nucleotide sequence ID" value="NZ_CP027059.1"/>
</dbReference>
<dbReference type="EMBL" id="CP027059">
    <property type="protein sequence ID" value="UQZ83867.1"/>
    <property type="molecule type" value="Genomic_DNA"/>
</dbReference>
<protein>
    <recommendedName>
        <fullName evidence="1">KTSC domain-containing protein</fullName>
    </recommendedName>
</protein>
<keyword evidence="3" id="KW-1185">Reference proteome</keyword>
<evidence type="ECO:0000313" key="2">
    <source>
        <dbReference type="EMBL" id="UQZ83867.1"/>
    </source>
</evidence>
<proteinExistence type="predicted"/>
<dbReference type="InterPro" id="IPR025309">
    <property type="entry name" value="KTSC_dom"/>
</dbReference>
<gene>
    <name evidence="2" type="ORF">SK3146_03074</name>
</gene>
<reference evidence="2" key="2">
    <citation type="journal article" date="2021" name="J Anim Sci Technol">
        <title>Complete genome sequence of Paenibacillus konkukensis sp. nov. SK3146 as a potential probiotic strain.</title>
        <authorList>
            <person name="Jung H.I."/>
            <person name="Park S."/>
            <person name="Niu K.M."/>
            <person name="Lee S.W."/>
            <person name="Kothari D."/>
            <person name="Yi K.J."/>
            <person name="Kim S.K."/>
        </authorList>
    </citation>
    <scope>NUCLEOTIDE SEQUENCE</scope>
    <source>
        <strain evidence="2">SK3146</strain>
    </source>
</reference>
<sequence>MQYIPISSKQIAFVHYDNQSSQMHIQYHTGQTKICSGVGQEQVQRLLQSDNPYDIIVRLTRQLQPAGQQV</sequence>
<evidence type="ECO:0000259" key="1">
    <source>
        <dbReference type="Pfam" id="PF13619"/>
    </source>
</evidence>
<reference evidence="2" key="1">
    <citation type="submission" date="2018-02" db="EMBL/GenBank/DDBJ databases">
        <authorList>
            <person name="Kim S.-K."/>
            <person name="Jung H.-I."/>
            <person name="Lee S.-W."/>
        </authorList>
    </citation>
    <scope>NUCLEOTIDE SEQUENCE</scope>
    <source>
        <strain evidence="2">SK3146</strain>
    </source>
</reference>
<accession>A0ABY4RPD8</accession>
<organism evidence="2 3">
    <name type="scientific">Paenibacillus konkukensis</name>
    <dbReference type="NCBI Taxonomy" id="2020716"/>
    <lineage>
        <taxon>Bacteria</taxon>
        <taxon>Bacillati</taxon>
        <taxon>Bacillota</taxon>
        <taxon>Bacilli</taxon>
        <taxon>Bacillales</taxon>
        <taxon>Paenibacillaceae</taxon>
        <taxon>Paenibacillus</taxon>
    </lineage>
</organism>
<feature type="domain" description="KTSC" evidence="1">
    <location>
        <begin position="7"/>
        <end position="52"/>
    </location>
</feature>
<dbReference type="Proteomes" id="UP001057134">
    <property type="component" value="Chromosome"/>
</dbReference>
<evidence type="ECO:0000313" key="3">
    <source>
        <dbReference type="Proteomes" id="UP001057134"/>
    </source>
</evidence>
<dbReference type="Pfam" id="PF13619">
    <property type="entry name" value="KTSC"/>
    <property type="match status" value="1"/>
</dbReference>
<name>A0ABY4RPD8_9BACL</name>